<evidence type="ECO:0000313" key="5">
    <source>
        <dbReference type="EMBL" id="TID29838.1"/>
    </source>
</evidence>
<reference evidence="5 6" key="1">
    <citation type="journal article" date="2019" name="Front. Genet.">
        <title>Whole-Genome Sequencing of the Opportunistic Yeast Pathogen Candida inconspicua Uncovers Its Hybrid Origin.</title>
        <authorList>
            <person name="Mixao V."/>
            <person name="Hansen A.P."/>
            <person name="Saus E."/>
            <person name="Boekhout T."/>
            <person name="Lass-Florl C."/>
            <person name="Gabaldon T."/>
        </authorList>
    </citation>
    <scope>NUCLEOTIDE SEQUENCE [LARGE SCALE GENOMIC DNA]</scope>
    <source>
        <strain evidence="5 6">CBS 180</strain>
    </source>
</reference>
<dbReference type="InterPro" id="IPR039226">
    <property type="entry name" value="Ski3/TTC37"/>
</dbReference>
<protein>
    <recommendedName>
        <fullName evidence="7">Superkiller protein 3</fullName>
    </recommendedName>
</protein>
<evidence type="ECO:0000256" key="1">
    <source>
        <dbReference type="ARBA" id="ARBA00022737"/>
    </source>
</evidence>
<dbReference type="Pfam" id="PF13432">
    <property type="entry name" value="TPR_16"/>
    <property type="match status" value="3"/>
</dbReference>
<sequence length="1455" mass="165575">MSGKDQSATKQLQKLLKKAKTDLKNEDYDECIKTAKSVLKLDNNNFYAFLFLGKAFEATGKKDDALKAFVKATECNPEHEFGWKGQLALRLESTEFVPFFETVLSYAKIVTQKKEPLTDVIEYVKDYLKQHQFNTIEFKVFYLKQIIPGLSELGDIIGYQMNDPAVSLKQLIKIFEDEETKKIKREDEKTKMTFPVNITEKAKLDKLNEKRWNIICHSEIPQLYEILIDIEQNDDNRYKEQEAYLKYKFYMLQTAPPQSKNSLKDDIKDIIDGMVLIKCPSRFAWNLYFEWYDPHHLGEVPLEQICQYIKMFGKETNYGAVLYNYLISDICLFERSKIVDYLAPKKKRHVKSKKTPADQNTDETTSNDDAIISETESNDNESEIFNKQPQQVLTDLIKGLDSTSNSAFCLRIALDYCVYLKDYALGLELSANLSKSLLDLRNKCGIDLPNTKLSHTLNLATIYTFYEAPKNFFKALELYQSIEKKAPEDTRIKIGKALILVETKRYSEAATIFEELLEKDSKNVSALQEYGWCQVQMGNFKSGRKYLYEAMSLLQDESNSQIKGASLVEQLALVIYRLALSYYLDVEKNREKIEKTKLKEYISSCSKFLLQCLKISPNYAPAFTTLGLVYYNYLGKKDRAIQIFNKAFQLDPAEIEASYKLAEHFTSINDWEMAEIICKGVIENDRARRQLSSSFNKLEDNSWPYRIMGCASMELKNDVKAIEYFQTSLRLNPSELASWIGLGEAYLSRGRIEASIKVFSHVIRLQSGIDDPNSPITTEMENKSDWHTVYLLATALTSMLEFDQSIATLTNLLNFNPEAKNNLCVSLTLIETLILRCENEVRKGAILRASDTLKQIYQYIFTAFDLSSKSIKLWKLLCDALLISLKIQSTLPELPHEKIASLTSHLVSVKNELWDDIDLKSFSVSELVEKKDYLTLGHLFLVLSSIGGYLCSRPSDIKVIRSGLIFNIAMSFILWFRYSNSDIFRDLSIKLLNKAISLEPDNPDYWNSLGVITVSKNGRIAQHCFIKALSIESKSSLYWFNLGMLYVKYADFELANECFTKTQAISPSSSIPWTGMAILDKEIGKDAESKNLFTHSYVLSKGTSPANTLLYTVSVLDTIMSDGSQERDLIAVQQLSTISHGMFNYLKLYPNDVYGLELAISIMERLFSFNKGVEFAEKLCNLLESKYEETESEEILISFCKAKCQLSRFYLAKKEFMNANECCDEVANLLQSVDTLTLEIQKCLLSCSTVLGLSLFFQNKFDEALKEFMKLLDAFPENQRIVTLVSQVLYTSGSEGGKQAAMDELLSAIETQGTSLLISMTIAAIAITEDWDEYIVAVKEVLGQLDLTLLISDTHKEVPTILNLLSSKLKSSSSSARVEKTWQRTAFLFPGDHTAWKNIDEEVSLELSKVSHKESAIAVSESYINVERLREVQRGILLSGGVSEKGLALLSGISI</sequence>
<feature type="repeat" description="TPR" evidence="3">
    <location>
        <begin position="1245"/>
        <end position="1278"/>
    </location>
</feature>
<feature type="compositionally biased region" description="Polar residues" evidence="4">
    <location>
        <begin position="357"/>
        <end position="368"/>
    </location>
</feature>
<feature type="repeat" description="TPR" evidence="3">
    <location>
        <begin position="46"/>
        <end position="79"/>
    </location>
</feature>
<name>A0A4T0X3C9_9ASCO</name>
<accession>A0A4T0X3C9</accession>
<dbReference type="GO" id="GO:0055087">
    <property type="term" value="C:Ski complex"/>
    <property type="evidence" value="ECO:0007669"/>
    <property type="project" value="InterPro"/>
</dbReference>
<evidence type="ECO:0000313" key="6">
    <source>
        <dbReference type="Proteomes" id="UP000307173"/>
    </source>
</evidence>
<dbReference type="SUPFAM" id="SSF48452">
    <property type="entry name" value="TPR-like"/>
    <property type="match status" value="3"/>
</dbReference>
<dbReference type="PROSITE" id="PS50005">
    <property type="entry name" value="TPR"/>
    <property type="match status" value="5"/>
</dbReference>
<dbReference type="SMART" id="SM00028">
    <property type="entry name" value="TPR"/>
    <property type="match status" value="11"/>
</dbReference>
<evidence type="ECO:0000256" key="4">
    <source>
        <dbReference type="SAM" id="MobiDB-lite"/>
    </source>
</evidence>
<dbReference type="GO" id="GO:0006401">
    <property type="term" value="P:RNA catabolic process"/>
    <property type="evidence" value="ECO:0007669"/>
    <property type="project" value="InterPro"/>
</dbReference>
<feature type="region of interest" description="Disordered" evidence="4">
    <location>
        <begin position="350"/>
        <end position="370"/>
    </location>
</feature>
<dbReference type="OrthoDB" id="421075at2759"/>
<evidence type="ECO:0000256" key="3">
    <source>
        <dbReference type="PROSITE-ProRule" id="PRU00339"/>
    </source>
</evidence>
<dbReference type="EMBL" id="SELW01000234">
    <property type="protein sequence ID" value="TID29838.1"/>
    <property type="molecule type" value="Genomic_DNA"/>
</dbReference>
<comment type="caution">
    <text evidence="5">The sequence shown here is derived from an EMBL/GenBank/DDBJ whole genome shotgun (WGS) entry which is preliminary data.</text>
</comment>
<feature type="repeat" description="TPR" evidence="3">
    <location>
        <begin position="702"/>
        <end position="735"/>
    </location>
</feature>
<feature type="repeat" description="TPR" evidence="3">
    <location>
        <begin position="736"/>
        <end position="769"/>
    </location>
</feature>
<dbReference type="Pfam" id="PF18833">
    <property type="entry name" value="TPR_22"/>
    <property type="match status" value="1"/>
</dbReference>
<dbReference type="PANTHER" id="PTHR15704:SF7">
    <property type="entry name" value="SUPERKILLER COMPLEX PROTEIN 3"/>
    <property type="match status" value="1"/>
</dbReference>
<feature type="repeat" description="TPR" evidence="3">
    <location>
        <begin position="1036"/>
        <end position="1069"/>
    </location>
</feature>
<keyword evidence="2 3" id="KW-0802">TPR repeat</keyword>
<keyword evidence="6" id="KW-1185">Reference proteome</keyword>
<dbReference type="Proteomes" id="UP000307173">
    <property type="component" value="Unassembled WGS sequence"/>
</dbReference>
<dbReference type="InterPro" id="IPR011990">
    <property type="entry name" value="TPR-like_helical_dom_sf"/>
</dbReference>
<organism evidence="5 6">
    <name type="scientific">Pichia inconspicua</name>
    <dbReference type="NCBI Taxonomy" id="52247"/>
    <lineage>
        <taxon>Eukaryota</taxon>
        <taxon>Fungi</taxon>
        <taxon>Dikarya</taxon>
        <taxon>Ascomycota</taxon>
        <taxon>Saccharomycotina</taxon>
        <taxon>Pichiomycetes</taxon>
        <taxon>Pichiales</taxon>
        <taxon>Pichiaceae</taxon>
        <taxon>Pichia</taxon>
    </lineage>
</organism>
<evidence type="ECO:0008006" key="7">
    <source>
        <dbReference type="Google" id="ProtNLM"/>
    </source>
</evidence>
<dbReference type="STRING" id="52247.A0A4T0X3C9"/>
<dbReference type="Gene3D" id="1.25.40.10">
    <property type="entry name" value="Tetratricopeptide repeat domain"/>
    <property type="match status" value="4"/>
</dbReference>
<proteinExistence type="predicted"/>
<gene>
    <name evidence="5" type="ORF">CANINC_001587</name>
</gene>
<dbReference type="Pfam" id="PF13181">
    <property type="entry name" value="TPR_8"/>
    <property type="match status" value="1"/>
</dbReference>
<dbReference type="InterPro" id="IPR019734">
    <property type="entry name" value="TPR_rpt"/>
</dbReference>
<evidence type="ECO:0000256" key="2">
    <source>
        <dbReference type="ARBA" id="ARBA00022803"/>
    </source>
</evidence>
<dbReference type="PANTHER" id="PTHR15704">
    <property type="entry name" value="SUPERKILLER 3 PROTEIN-RELATED"/>
    <property type="match status" value="1"/>
</dbReference>
<keyword evidence="1" id="KW-0677">Repeat</keyword>
<dbReference type="InterPro" id="IPR040962">
    <property type="entry name" value="TPR_22"/>
</dbReference>